<dbReference type="EMBL" id="JARAOO010000006">
    <property type="protein sequence ID" value="KAJ7967004.1"/>
    <property type="molecule type" value="Genomic_DNA"/>
</dbReference>
<evidence type="ECO:0000313" key="2">
    <source>
        <dbReference type="Proteomes" id="UP001163823"/>
    </source>
</evidence>
<dbReference type="InterPro" id="IPR039321">
    <property type="entry name" value="IDM2/3-like"/>
</dbReference>
<dbReference type="CDD" id="cd06464">
    <property type="entry name" value="ACD_sHsps-like"/>
    <property type="match status" value="1"/>
</dbReference>
<dbReference type="PANTHER" id="PTHR34661">
    <property type="entry name" value="INCREASED DNA METHYLATION 3"/>
    <property type="match status" value="1"/>
</dbReference>
<gene>
    <name evidence="1" type="ORF">O6P43_016393</name>
</gene>
<dbReference type="Proteomes" id="UP001163823">
    <property type="component" value="Chromosome 6"/>
</dbReference>
<dbReference type="PANTHER" id="PTHR34661:SF2">
    <property type="entry name" value="SHSP DOMAIN-CONTAINING PROTEIN"/>
    <property type="match status" value="1"/>
</dbReference>
<dbReference type="KEGG" id="qsa:O6P43_016393"/>
<evidence type="ECO:0000313" key="1">
    <source>
        <dbReference type="EMBL" id="KAJ7967004.1"/>
    </source>
</evidence>
<comment type="caution">
    <text evidence="1">The sequence shown here is derived from an EMBL/GenBank/DDBJ whole genome shotgun (WGS) entry which is preliminary data.</text>
</comment>
<name>A0AAD7PTY3_QUISA</name>
<reference evidence="1" key="1">
    <citation type="journal article" date="2023" name="Science">
        <title>Elucidation of the pathway for biosynthesis of saponin adjuvants from the soapbark tree.</title>
        <authorList>
            <person name="Reed J."/>
            <person name="Orme A."/>
            <person name="El-Demerdash A."/>
            <person name="Owen C."/>
            <person name="Martin L.B.B."/>
            <person name="Misra R.C."/>
            <person name="Kikuchi S."/>
            <person name="Rejzek M."/>
            <person name="Martin A.C."/>
            <person name="Harkess A."/>
            <person name="Leebens-Mack J."/>
            <person name="Louveau T."/>
            <person name="Stephenson M.J."/>
            <person name="Osbourn A."/>
        </authorList>
    </citation>
    <scope>NUCLEOTIDE SEQUENCE</scope>
    <source>
        <strain evidence="1">S10</strain>
    </source>
</reference>
<dbReference type="GO" id="GO:0005634">
    <property type="term" value="C:nucleus"/>
    <property type="evidence" value="ECO:0007669"/>
    <property type="project" value="TreeGrafter"/>
</dbReference>
<dbReference type="InterPro" id="IPR008978">
    <property type="entry name" value="HSP20-like_chaperone"/>
</dbReference>
<dbReference type="AlphaFoldDB" id="A0AAD7PTY3"/>
<proteinExistence type="predicted"/>
<protein>
    <submittedName>
        <fullName evidence="1">Alpha-crystallin domain-containing protein 22.3</fullName>
    </submittedName>
</protein>
<sequence>MDGQGFADHIQLKPSAILTGTAKHRSVGAPIGLVDIGTSEKAYLFRVALPGVQDECKVKCEILRDGRVKIEGEIAGVGFLRDASIACQMRSQQLCPPEPFTISFSLPGPVDPRLFFPAFRLDGVLEVMVLKPKVRPVDGSFPHP</sequence>
<keyword evidence="2" id="KW-1185">Reference proteome</keyword>
<organism evidence="1 2">
    <name type="scientific">Quillaja saponaria</name>
    <name type="common">Soap bark tree</name>
    <dbReference type="NCBI Taxonomy" id="32244"/>
    <lineage>
        <taxon>Eukaryota</taxon>
        <taxon>Viridiplantae</taxon>
        <taxon>Streptophyta</taxon>
        <taxon>Embryophyta</taxon>
        <taxon>Tracheophyta</taxon>
        <taxon>Spermatophyta</taxon>
        <taxon>Magnoliopsida</taxon>
        <taxon>eudicotyledons</taxon>
        <taxon>Gunneridae</taxon>
        <taxon>Pentapetalae</taxon>
        <taxon>rosids</taxon>
        <taxon>fabids</taxon>
        <taxon>Fabales</taxon>
        <taxon>Quillajaceae</taxon>
        <taxon>Quillaja</taxon>
    </lineage>
</organism>
<dbReference type="Gene3D" id="2.60.40.790">
    <property type="match status" value="1"/>
</dbReference>
<accession>A0AAD7PTY3</accession>